<organism evidence="1 2">
    <name type="scientific">Panicum virgatum</name>
    <name type="common">Blackwell switchgrass</name>
    <dbReference type="NCBI Taxonomy" id="38727"/>
    <lineage>
        <taxon>Eukaryota</taxon>
        <taxon>Viridiplantae</taxon>
        <taxon>Streptophyta</taxon>
        <taxon>Embryophyta</taxon>
        <taxon>Tracheophyta</taxon>
        <taxon>Spermatophyta</taxon>
        <taxon>Magnoliopsida</taxon>
        <taxon>Liliopsida</taxon>
        <taxon>Poales</taxon>
        <taxon>Poaceae</taxon>
        <taxon>PACMAD clade</taxon>
        <taxon>Panicoideae</taxon>
        <taxon>Panicodae</taxon>
        <taxon>Paniceae</taxon>
        <taxon>Panicinae</taxon>
        <taxon>Panicum</taxon>
        <taxon>Panicum sect. Hiantes</taxon>
    </lineage>
</organism>
<keyword evidence="2" id="KW-1185">Reference proteome</keyword>
<reference evidence="1" key="1">
    <citation type="submission" date="2020-05" db="EMBL/GenBank/DDBJ databases">
        <title>WGS assembly of Panicum virgatum.</title>
        <authorList>
            <person name="Lovell J.T."/>
            <person name="Jenkins J."/>
            <person name="Shu S."/>
            <person name="Juenger T.E."/>
            <person name="Schmutz J."/>
        </authorList>
    </citation>
    <scope>NUCLEOTIDE SEQUENCE</scope>
    <source>
        <strain evidence="1">AP13</strain>
    </source>
</reference>
<proteinExistence type="predicted"/>
<dbReference type="Proteomes" id="UP000823388">
    <property type="component" value="Chromosome 7K"/>
</dbReference>
<dbReference type="EMBL" id="CM029049">
    <property type="protein sequence ID" value="KAG2570556.1"/>
    <property type="molecule type" value="Genomic_DNA"/>
</dbReference>
<sequence length="105" mass="12064">MRNYVRHAHLIRKAVVFSPRLHSGWRIKLSIGTSPSVLFMLMITEAPQKAMERPANISRGDIHKHMTVEDTIYLKQYLMGRQRFDPMDSLAGVQEVSARAADKEE</sequence>
<evidence type="ECO:0000313" key="2">
    <source>
        <dbReference type="Proteomes" id="UP000823388"/>
    </source>
</evidence>
<dbReference type="AlphaFoldDB" id="A0A8T0QIL6"/>
<comment type="caution">
    <text evidence="1">The sequence shown here is derived from an EMBL/GenBank/DDBJ whole genome shotgun (WGS) entry which is preliminary data.</text>
</comment>
<protein>
    <submittedName>
        <fullName evidence="1">Uncharacterized protein</fullName>
    </submittedName>
</protein>
<gene>
    <name evidence="1" type="ORF">PVAP13_7KG058118</name>
</gene>
<accession>A0A8T0QIL6</accession>
<name>A0A8T0QIL6_PANVG</name>
<evidence type="ECO:0000313" key="1">
    <source>
        <dbReference type="EMBL" id="KAG2570556.1"/>
    </source>
</evidence>